<evidence type="ECO:0000256" key="11">
    <source>
        <dbReference type="SAM" id="SignalP"/>
    </source>
</evidence>
<evidence type="ECO:0000256" key="3">
    <source>
        <dbReference type="ARBA" id="ARBA00022452"/>
    </source>
</evidence>
<dbReference type="Gene3D" id="2.40.170.20">
    <property type="entry name" value="TonB-dependent receptor, beta-barrel domain"/>
    <property type="match status" value="1"/>
</dbReference>
<feature type="chain" id="PRO_5046450981" evidence="11">
    <location>
        <begin position="18"/>
        <end position="1156"/>
    </location>
</feature>
<feature type="region of interest" description="Disordered" evidence="10">
    <location>
        <begin position="94"/>
        <end position="126"/>
    </location>
</feature>
<dbReference type="InterPro" id="IPR036942">
    <property type="entry name" value="Beta-barrel_TonB_sf"/>
</dbReference>
<gene>
    <name evidence="14" type="ORF">GCM10009119_23810</name>
</gene>
<dbReference type="Pfam" id="PF13715">
    <property type="entry name" value="CarbopepD_reg_2"/>
    <property type="match status" value="1"/>
</dbReference>
<evidence type="ECO:0000256" key="8">
    <source>
        <dbReference type="PROSITE-ProRule" id="PRU01360"/>
    </source>
</evidence>
<protein>
    <submittedName>
        <fullName evidence="14">SusC/RagA family TonB-linked outer membrane protein</fullName>
    </submittedName>
</protein>
<dbReference type="PROSITE" id="PS52016">
    <property type="entry name" value="TONB_DEPENDENT_REC_3"/>
    <property type="match status" value="1"/>
</dbReference>
<evidence type="ECO:0000256" key="9">
    <source>
        <dbReference type="RuleBase" id="RU003357"/>
    </source>
</evidence>
<dbReference type="InterPro" id="IPR023997">
    <property type="entry name" value="TonB-dep_OMP_SusC/RagA_CS"/>
</dbReference>
<evidence type="ECO:0000256" key="5">
    <source>
        <dbReference type="ARBA" id="ARBA00023077"/>
    </source>
</evidence>
<evidence type="ECO:0000256" key="10">
    <source>
        <dbReference type="SAM" id="MobiDB-lite"/>
    </source>
</evidence>
<evidence type="ECO:0000259" key="12">
    <source>
        <dbReference type="Pfam" id="PF00593"/>
    </source>
</evidence>
<sequence length="1156" mass="126269">MLSKFTHYMLVAGLAGAFVLPPSAHGQAAHHLAKGSSLNQPLDSRTLESALRDLEELYSISNAYPSDLTDAQKAPPATVKAQLTVEENLERILKGSQVHNKKGSGNFELPEKRTAPQTASRPSSQASRAVANVVAAAERTVQGIVFDDTEMGIPGTSVIIKGTNIGVVTDLDGKFSLSFDESIPNPVLVVSFIGFTTQEISIGSQSEYSIFLAPSDLALSEVVVTAFGLARDKKALGYTTQSVNGDALAEARSANVANSLSGRVAGVQITGNSSPGSGSHIVIRGSSSVAGNNEPLVVVDGVPLEQSSSKKYGSGLSELNPDNIKEINVLKGATAAALYGSRAANGVIMVTTKNGEGAKGIGLEFNTNMTWDNPLIKPDFQNTYGGGAGYSTWYVDGRNGFDADGIRGTAGVDESWGAPMDGRMVPLWYSAPEKVALTPQPDNWEDFWETGGTQTFNVALSGGNEQGSFRLSVGKMDQTSIMLNNDYWRNNFKLNTSYKFTPKLQLMVNAEYIKSGSDNRNFSSSQDFIWAHRHSDYTKLKNWEDYYETQAATFRPGDSYPYANWQHEYFSNPFFYQENYTNANEKDRLVGNIALNYEINENFSVLLRSGTDFWSDLRENVTGVELTKNNVRRLGSYQEIALRSQETNNDVILTYDKKISPDFSIKVQTGAINRVNSYKRTQVNVGELTIDGLYNLGNYASPTTPSSETSEQVVNSVFGSAQLGFKNYLFLDITGRNDWSSTLPVDNNSFFYPSMALSAVITDMFNISSDVLSFAKIRGSIAQVGNSADPYKLNQVYTSMGLWAGTTPTYTESKEIANRNLKPEITTGKELGMDLRFFQGRLGLDMTYYHQSTVNQILAVSISTASGYNSQILNAGEITNQGIELMLTARPLQLPSGLKWDLALNFARNRNQVVELAEGLENYILGTQNSLTSEARVGQPYGTLYGRRYLRSPAGDLIYKNGLPVLEEGTYALGNIQPDWIGGFSNTFSLKGFSISTLIDVKMGGDIFDVGTGLARKTGQYAETAAGREEGVIGAGVMNVGSDEEPVYVTNDVVVNATTFWNSQNPRTYHEAGVFDGTYVKLRELTLGYSFPQRFLGNNFIQSMKLTFIARNLAILYKNHPHMDPEVDNKGGNGQGFAYGEMPSTRNMGFNLNVTF</sequence>
<keyword evidence="4 8" id="KW-0812">Transmembrane</keyword>
<dbReference type="Proteomes" id="UP001500469">
    <property type="component" value="Unassembled WGS sequence"/>
</dbReference>
<evidence type="ECO:0000256" key="2">
    <source>
        <dbReference type="ARBA" id="ARBA00022448"/>
    </source>
</evidence>
<dbReference type="InterPro" id="IPR000531">
    <property type="entry name" value="Beta-barrel_TonB"/>
</dbReference>
<dbReference type="SUPFAM" id="SSF49464">
    <property type="entry name" value="Carboxypeptidase regulatory domain-like"/>
    <property type="match status" value="1"/>
</dbReference>
<keyword evidence="11" id="KW-0732">Signal</keyword>
<evidence type="ECO:0000313" key="15">
    <source>
        <dbReference type="Proteomes" id="UP001500469"/>
    </source>
</evidence>
<dbReference type="InterPro" id="IPR008969">
    <property type="entry name" value="CarboxyPept-like_regulatory"/>
</dbReference>
<dbReference type="RefSeq" id="WP_343851789.1">
    <property type="nucleotide sequence ID" value="NZ_BAAAFI010000012.1"/>
</dbReference>
<keyword evidence="2 8" id="KW-0813">Transport</keyword>
<reference evidence="14 15" key="1">
    <citation type="journal article" date="2019" name="Int. J. Syst. Evol. Microbiol.">
        <title>The Global Catalogue of Microorganisms (GCM) 10K type strain sequencing project: providing services to taxonomists for standard genome sequencing and annotation.</title>
        <authorList>
            <consortium name="The Broad Institute Genomics Platform"/>
            <consortium name="The Broad Institute Genome Sequencing Center for Infectious Disease"/>
            <person name="Wu L."/>
            <person name="Ma J."/>
        </authorList>
    </citation>
    <scope>NUCLEOTIDE SEQUENCE [LARGE SCALE GENOMIC DNA]</scope>
    <source>
        <strain evidence="14 15">JCM 16112</strain>
    </source>
</reference>
<keyword evidence="7 8" id="KW-0998">Cell outer membrane</keyword>
<evidence type="ECO:0000259" key="13">
    <source>
        <dbReference type="Pfam" id="PF07715"/>
    </source>
</evidence>
<feature type="domain" description="TonB-dependent receptor-like beta-barrel" evidence="12">
    <location>
        <begin position="546"/>
        <end position="923"/>
    </location>
</feature>
<evidence type="ECO:0000313" key="14">
    <source>
        <dbReference type="EMBL" id="GAA0879413.1"/>
    </source>
</evidence>
<accession>A0ABN1N0M8</accession>
<evidence type="ECO:0000256" key="6">
    <source>
        <dbReference type="ARBA" id="ARBA00023136"/>
    </source>
</evidence>
<name>A0ABN1N0M8_9BACT</name>
<evidence type="ECO:0000256" key="7">
    <source>
        <dbReference type="ARBA" id="ARBA00023237"/>
    </source>
</evidence>
<dbReference type="InterPro" id="IPR039426">
    <property type="entry name" value="TonB-dep_rcpt-like"/>
</dbReference>
<dbReference type="InterPro" id="IPR037066">
    <property type="entry name" value="Plug_dom_sf"/>
</dbReference>
<dbReference type="Gene3D" id="2.170.130.10">
    <property type="entry name" value="TonB-dependent receptor, plug domain"/>
    <property type="match status" value="1"/>
</dbReference>
<comment type="subcellular location">
    <subcellularLocation>
        <location evidence="1 8">Cell outer membrane</location>
        <topology evidence="1 8">Multi-pass membrane protein</topology>
    </subcellularLocation>
</comment>
<comment type="similarity">
    <text evidence="8 9">Belongs to the TonB-dependent receptor family.</text>
</comment>
<evidence type="ECO:0000256" key="1">
    <source>
        <dbReference type="ARBA" id="ARBA00004571"/>
    </source>
</evidence>
<keyword evidence="5 9" id="KW-0798">TonB box</keyword>
<dbReference type="EMBL" id="BAAAFI010000012">
    <property type="protein sequence ID" value="GAA0879413.1"/>
    <property type="molecule type" value="Genomic_DNA"/>
</dbReference>
<feature type="signal peptide" evidence="11">
    <location>
        <begin position="1"/>
        <end position="17"/>
    </location>
</feature>
<dbReference type="Pfam" id="PF00593">
    <property type="entry name" value="TonB_dep_Rec_b-barrel"/>
    <property type="match status" value="1"/>
</dbReference>
<dbReference type="SUPFAM" id="SSF56935">
    <property type="entry name" value="Porins"/>
    <property type="match status" value="1"/>
</dbReference>
<proteinExistence type="inferred from homology"/>
<comment type="caution">
    <text evidence="14">The sequence shown here is derived from an EMBL/GenBank/DDBJ whole genome shotgun (WGS) entry which is preliminary data.</text>
</comment>
<keyword evidence="15" id="KW-1185">Reference proteome</keyword>
<dbReference type="Pfam" id="PF07715">
    <property type="entry name" value="Plug"/>
    <property type="match status" value="1"/>
</dbReference>
<dbReference type="NCBIfam" id="TIGR04057">
    <property type="entry name" value="SusC_RagA_signa"/>
    <property type="match status" value="1"/>
</dbReference>
<dbReference type="InterPro" id="IPR023996">
    <property type="entry name" value="TonB-dep_OMP_SusC/RagA"/>
</dbReference>
<feature type="domain" description="TonB-dependent receptor plug" evidence="13">
    <location>
        <begin position="234"/>
        <end position="347"/>
    </location>
</feature>
<keyword evidence="3 8" id="KW-1134">Transmembrane beta strand</keyword>
<dbReference type="NCBIfam" id="TIGR04056">
    <property type="entry name" value="OMP_RagA_SusC"/>
    <property type="match status" value="1"/>
</dbReference>
<evidence type="ECO:0000256" key="4">
    <source>
        <dbReference type="ARBA" id="ARBA00022692"/>
    </source>
</evidence>
<organism evidence="14 15">
    <name type="scientific">Algoriphagus jejuensis</name>
    <dbReference type="NCBI Taxonomy" id="419934"/>
    <lineage>
        <taxon>Bacteria</taxon>
        <taxon>Pseudomonadati</taxon>
        <taxon>Bacteroidota</taxon>
        <taxon>Cytophagia</taxon>
        <taxon>Cytophagales</taxon>
        <taxon>Cyclobacteriaceae</taxon>
        <taxon>Algoriphagus</taxon>
    </lineage>
</organism>
<keyword evidence="6 8" id="KW-0472">Membrane</keyword>
<dbReference type="InterPro" id="IPR012910">
    <property type="entry name" value="Plug_dom"/>
</dbReference>